<dbReference type="Pfam" id="PF00171">
    <property type="entry name" value="Aldedh"/>
    <property type="match status" value="1"/>
</dbReference>
<evidence type="ECO:0000259" key="4">
    <source>
        <dbReference type="Pfam" id="PF00171"/>
    </source>
</evidence>
<feature type="region of interest" description="Disordered" evidence="3">
    <location>
        <begin position="1"/>
        <end position="25"/>
    </location>
</feature>
<sequence length="458" mass="46559">MSAILVSTSPQRPDDVVSREPVTDPAEVAAAAERGRSAGRSWWAQGAFARSAALDAVGRALGDNAAELEDLIVREVGKPRTEARGEVARARSIVAYYAQAALLRTGDVLPPSGPGMLLTERRPLGVVGLITPWNFPAAIPLWKSVPALAAGNAVVLKPSTDGMAVARLLGEILGKALPEGLFQLVPGGRDTATALIDTVDGVSFTGSTEVGRQVSARASARGIPVQAEMGGQNAAIVLPDAPVEQTAQLLAGAAMGFAGQKCTSTRRIVVVGEPEPLTGALLAAVGDLEVGDPALTSTVVGPVIGAGAAAAVLEAADLVRVAGGQVVTGREAPAAGSFVSPVVVRGVPAEHEVNQRETFGPIVSVIPAGSVADAVRIADGVEQGLVTSVHGRDLGPLLDVAREVTTGMIKINAPTTGVDFHAPFGGEKDSSSGPREQGLAALDFYSSTRTITLAPPPA</sequence>
<evidence type="ECO:0000256" key="1">
    <source>
        <dbReference type="ARBA" id="ARBA00023002"/>
    </source>
</evidence>
<evidence type="ECO:0000256" key="2">
    <source>
        <dbReference type="ARBA" id="ARBA00023027"/>
    </source>
</evidence>
<dbReference type="Gene3D" id="3.40.605.10">
    <property type="entry name" value="Aldehyde Dehydrogenase, Chain A, domain 1"/>
    <property type="match status" value="1"/>
</dbReference>
<dbReference type="PANTHER" id="PTHR43521:SF1">
    <property type="entry name" value="ALPHA-AMINOADIPIC SEMIALDEHYDE DEHYDROGENASE"/>
    <property type="match status" value="1"/>
</dbReference>
<dbReference type="EMBL" id="JBEDNQ010000010">
    <property type="protein sequence ID" value="MEQ3553460.1"/>
    <property type="molecule type" value="Genomic_DNA"/>
</dbReference>
<gene>
    <name evidence="5" type="ORF">WIS52_23565</name>
</gene>
<dbReference type="InterPro" id="IPR015590">
    <property type="entry name" value="Aldehyde_DH_dom"/>
</dbReference>
<feature type="domain" description="Aldehyde dehydrogenase" evidence="4">
    <location>
        <begin position="10"/>
        <end position="451"/>
    </location>
</feature>
<dbReference type="Gene3D" id="3.40.309.10">
    <property type="entry name" value="Aldehyde Dehydrogenase, Chain A, domain 2"/>
    <property type="match status" value="1"/>
</dbReference>
<keyword evidence="6" id="KW-1185">Reference proteome</keyword>
<dbReference type="RefSeq" id="WP_349300527.1">
    <property type="nucleotide sequence ID" value="NZ_JBEDNQ010000010.1"/>
</dbReference>
<reference evidence="5 6" key="1">
    <citation type="submission" date="2024-03" db="EMBL/GenBank/DDBJ databases">
        <title>Draft genome sequence of Pseudonocardia nematodicida JCM 31783.</title>
        <authorList>
            <person name="Butdee W."/>
            <person name="Duangmal K."/>
        </authorList>
    </citation>
    <scope>NUCLEOTIDE SEQUENCE [LARGE SCALE GENOMIC DNA]</scope>
    <source>
        <strain evidence="5 6">JCM 31783</strain>
    </source>
</reference>
<protein>
    <submittedName>
        <fullName evidence="5">Aldehyde dehydrogenase family protein</fullName>
    </submittedName>
</protein>
<comment type="caution">
    <text evidence="5">The sequence shown here is derived from an EMBL/GenBank/DDBJ whole genome shotgun (WGS) entry which is preliminary data.</text>
</comment>
<dbReference type="InterPro" id="IPR044638">
    <property type="entry name" value="ALDH7A1-like"/>
</dbReference>
<evidence type="ECO:0000256" key="3">
    <source>
        <dbReference type="SAM" id="MobiDB-lite"/>
    </source>
</evidence>
<dbReference type="Proteomes" id="UP001494902">
    <property type="component" value="Unassembled WGS sequence"/>
</dbReference>
<accession>A0ABV1KG63</accession>
<proteinExistence type="predicted"/>
<dbReference type="InterPro" id="IPR016162">
    <property type="entry name" value="Ald_DH_N"/>
</dbReference>
<evidence type="ECO:0000313" key="6">
    <source>
        <dbReference type="Proteomes" id="UP001494902"/>
    </source>
</evidence>
<name>A0ABV1KG63_9PSEU</name>
<feature type="compositionally biased region" description="Polar residues" evidence="3">
    <location>
        <begin position="1"/>
        <end position="11"/>
    </location>
</feature>
<evidence type="ECO:0000313" key="5">
    <source>
        <dbReference type="EMBL" id="MEQ3553460.1"/>
    </source>
</evidence>
<keyword evidence="1" id="KW-0560">Oxidoreductase</keyword>
<organism evidence="5 6">
    <name type="scientific">Pseudonocardia nematodicida</name>
    <dbReference type="NCBI Taxonomy" id="1206997"/>
    <lineage>
        <taxon>Bacteria</taxon>
        <taxon>Bacillati</taxon>
        <taxon>Actinomycetota</taxon>
        <taxon>Actinomycetes</taxon>
        <taxon>Pseudonocardiales</taxon>
        <taxon>Pseudonocardiaceae</taxon>
        <taxon>Pseudonocardia</taxon>
    </lineage>
</organism>
<keyword evidence="2" id="KW-0520">NAD</keyword>
<dbReference type="InterPro" id="IPR016161">
    <property type="entry name" value="Ald_DH/histidinol_DH"/>
</dbReference>
<dbReference type="PANTHER" id="PTHR43521">
    <property type="entry name" value="ALPHA-AMINOADIPIC SEMIALDEHYDE DEHYDROGENASE"/>
    <property type="match status" value="1"/>
</dbReference>
<dbReference type="InterPro" id="IPR016163">
    <property type="entry name" value="Ald_DH_C"/>
</dbReference>
<feature type="compositionally biased region" description="Basic and acidic residues" evidence="3">
    <location>
        <begin position="12"/>
        <end position="22"/>
    </location>
</feature>
<dbReference type="SUPFAM" id="SSF53720">
    <property type="entry name" value="ALDH-like"/>
    <property type="match status" value="1"/>
</dbReference>